<dbReference type="EMBL" id="SRYA01000185">
    <property type="protein sequence ID" value="TGY85483.1"/>
    <property type="molecule type" value="Genomic_DNA"/>
</dbReference>
<evidence type="ECO:0000313" key="2">
    <source>
        <dbReference type="Proteomes" id="UP000304953"/>
    </source>
</evidence>
<dbReference type="Proteomes" id="UP000304953">
    <property type="component" value="Unassembled WGS sequence"/>
</dbReference>
<name>A0AC61RLK4_9FIRM</name>
<organism evidence="1 2">
    <name type="scientific">Petralouisia muris</name>
    <dbReference type="NCBI Taxonomy" id="3032872"/>
    <lineage>
        <taxon>Bacteria</taxon>
        <taxon>Bacillati</taxon>
        <taxon>Bacillota</taxon>
        <taxon>Clostridia</taxon>
        <taxon>Lachnospirales</taxon>
        <taxon>Lachnospiraceae</taxon>
        <taxon>Petralouisia</taxon>
    </lineage>
</organism>
<keyword evidence="2" id="KW-1185">Reference proteome</keyword>
<evidence type="ECO:0000313" key="1">
    <source>
        <dbReference type="EMBL" id="TGY85483.1"/>
    </source>
</evidence>
<reference evidence="1" key="1">
    <citation type="submission" date="2019-04" db="EMBL/GenBank/DDBJ databases">
        <title>Microbes associate with the intestines of laboratory mice.</title>
        <authorList>
            <person name="Navarre W."/>
            <person name="Wong E."/>
            <person name="Huang K."/>
            <person name="Tropini C."/>
            <person name="Ng K."/>
            <person name="Yu B."/>
        </authorList>
    </citation>
    <scope>NUCLEOTIDE SEQUENCE</scope>
    <source>
        <strain evidence="1">NM01_1-7b</strain>
    </source>
</reference>
<proteinExistence type="predicted"/>
<gene>
    <name evidence="1" type="ORF">E5329_28900</name>
</gene>
<comment type="caution">
    <text evidence="1">The sequence shown here is derived from an EMBL/GenBank/DDBJ whole genome shotgun (WGS) entry which is preliminary data.</text>
</comment>
<protein>
    <submittedName>
        <fullName evidence="1">Integrase</fullName>
    </submittedName>
</protein>
<sequence length="335" mass="38688">MKTSYFTGPFAPMCKTFVAQKRASGLVYEQQAMLLKMFDNFCKGYEVHDYTITKEIATAWCAKRPNEKEITRHNRVAEMQRFAVFLCRQGHPSYLLPAIPKSGEKHVPYIFTREEMASIFDRLDKLEPTNVSPHRHLVYPLLFRMLYGCGLRISEALSLRLQDVDTASGVLHILHGKNDRERIVPMSDSLTGRCLRYIRDVHQDTPEDMPFFYTKEKKRYAKSSIEKAFRGFLWDVGIPYRRTSLGPRVHDVRHTFVCHNIQGWAESGIPVSSRLPVLSKYLGHTSISATQWYLRLTAEAYPHIRQVCEAELGGMYADLLKFLPEEVEDADDKTD</sequence>
<accession>A0AC61RLK4</accession>